<dbReference type="OrthoDB" id="3129043at2759"/>
<organism evidence="2 3">
    <name type="scientific">Ephemerocybe angulata</name>
    <dbReference type="NCBI Taxonomy" id="980116"/>
    <lineage>
        <taxon>Eukaryota</taxon>
        <taxon>Fungi</taxon>
        <taxon>Dikarya</taxon>
        <taxon>Basidiomycota</taxon>
        <taxon>Agaricomycotina</taxon>
        <taxon>Agaricomycetes</taxon>
        <taxon>Agaricomycetidae</taxon>
        <taxon>Agaricales</taxon>
        <taxon>Agaricineae</taxon>
        <taxon>Psathyrellaceae</taxon>
        <taxon>Ephemerocybe</taxon>
    </lineage>
</organism>
<feature type="region of interest" description="Disordered" evidence="1">
    <location>
        <begin position="286"/>
        <end position="307"/>
    </location>
</feature>
<keyword evidence="3" id="KW-1185">Reference proteome</keyword>
<feature type="compositionally biased region" description="Basic and acidic residues" evidence="1">
    <location>
        <begin position="9"/>
        <end position="29"/>
    </location>
</feature>
<evidence type="ECO:0000256" key="1">
    <source>
        <dbReference type="SAM" id="MobiDB-lite"/>
    </source>
</evidence>
<proteinExistence type="predicted"/>
<sequence>MASPSPSISERENAEGEKTPKKPPPKELPEELRRLIFARHLKDHPDDEHKVVQLCRWARKELFIPRSVQIRVEEYTSVFGTGGGISFGEIENLDITLPMDEEHLRNLLRALSPLRPLTQLKISSEGNRMDVEDYLEDVALITRCLPHAKVLTLKLPVPEYDFEELPLYDVWHGISFLRSLAALTQVEVFKLRTGFPVYTNDDPDIRSNEERAWHRKLVSHVPSLKQVYVHDSYFEGLEEGDGWVMGHRRMWHKEGGIWHNGSWLDPTAPSKRRKRMTYLPRGRSTKKEAFDAWGSDSECAEDKEYGW</sequence>
<evidence type="ECO:0000313" key="3">
    <source>
        <dbReference type="Proteomes" id="UP000521943"/>
    </source>
</evidence>
<protein>
    <submittedName>
        <fullName evidence="2">Uncharacterized protein</fullName>
    </submittedName>
</protein>
<dbReference type="EMBL" id="JACGCI010000076">
    <property type="protein sequence ID" value="KAF6747989.1"/>
    <property type="molecule type" value="Genomic_DNA"/>
</dbReference>
<comment type="caution">
    <text evidence="2">The sequence shown here is derived from an EMBL/GenBank/DDBJ whole genome shotgun (WGS) entry which is preliminary data.</text>
</comment>
<dbReference type="Proteomes" id="UP000521943">
    <property type="component" value="Unassembled WGS sequence"/>
</dbReference>
<accession>A0A8H6HJP5</accession>
<evidence type="ECO:0000313" key="2">
    <source>
        <dbReference type="EMBL" id="KAF6747989.1"/>
    </source>
</evidence>
<reference evidence="2 3" key="1">
    <citation type="submission" date="2020-07" db="EMBL/GenBank/DDBJ databases">
        <title>Comparative genomics of pyrophilous fungi reveals a link between fire events and developmental genes.</title>
        <authorList>
            <consortium name="DOE Joint Genome Institute"/>
            <person name="Steindorff A.S."/>
            <person name="Carver A."/>
            <person name="Calhoun S."/>
            <person name="Stillman K."/>
            <person name="Liu H."/>
            <person name="Lipzen A."/>
            <person name="Pangilinan J."/>
            <person name="Labutti K."/>
            <person name="Bruns T.D."/>
            <person name="Grigoriev I.V."/>
        </authorList>
    </citation>
    <scope>NUCLEOTIDE SEQUENCE [LARGE SCALE GENOMIC DNA]</scope>
    <source>
        <strain evidence="2 3">CBS 144469</strain>
    </source>
</reference>
<dbReference type="AlphaFoldDB" id="A0A8H6HJP5"/>
<feature type="region of interest" description="Disordered" evidence="1">
    <location>
        <begin position="1"/>
        <end position="29"/>
    </location>
</feature>
<name>A0A8H6HJP5_9AGAR</name>
<gene>
    <name evidence="2" type="ORF">DFP72DRAFT_1074865</name>
</gene>